<sequence>MFPPSLIGKDYVISATLLCLVVGISDGDTLTARCGQPGAYEQVKVRIHAIDAPERKQAFGNRSRDSLSDLCFQQQARIQHQDTDRYGRTVASVECRGKDVAQHQVSTGMAWVYVKYAKGRSDLFKLEKQAQQAATGLWSDQSPVAPWDWRRTSSNR</sequence>
<evidence type="ECO:0000313" key="6">
    <source>
        <dbReference type="Proteomes" id="UP000834458"/>
    </source>
</evidence>
<evidence type="ECO:0000256" key="1">
    <source>
        <dbReference type="ARBA" id="ARBA00022722"/>
    </source>
</evidence>
<keyword evidence="1" id="KW-0540">Nuclease</keyword>
<proteinExistence type="predicted"/>
<dbReference type="PANTHER" id="PTHR12302">
    <property type="entry name" value="EBNA2 BINDING PROTEIN P100"/>
    <property type="match status" value="1"/>
</dbReference>
<dbReference type="InterPro" id="IPR016071">
    <property type="entry name" value="Staphylococal_nuclease_OB-fold"/>
</dbReference>
<evidence type="ECO:0000256" key="2">
    <source>
        <dbReference type="ARBA" id="ARBA00022759"/>
    </source>
</evidence>
<dbReference type="InterPro" id="IPR035437">
    <property type="entry name" value="SNase_OB-fold_sf"/>
</dbReference>
<gene>
    <name evidence="5" type="ORF">GHA_02396</name>
</gene>
<dbReference type="SUPFAM" id="SSF50199">
    <property type="entry name" value="Staphylococcal nuclease"/>
    <property type="match status" value="1"/>
</dbReference>
<dbReference type="RefSeq" id="WP_239224995.1">
    <property type="nucleotide sequence ID" value="NZ_CAHPRW010000080.1"/>
</dbReference>
<keyword evidence="3" id="KW-0378">Hydrolase</keyword>
<dbReference type="SMART" id="SM00318">
    <property type="entry name" value="SNc"/>
    <property type="match status" value="1"/>
</dbReference>
<name>A0AA35D889_9BURK</name>
<feature type="domain" description="TNase-like" evidence="4">
    <location>
        <begin position="15"/>
        <end position="140"/>
    </location>
</feature>
<dbReference type="GO" id="GO:0004519">
    <property type="term" value="F:endonuclease activity"/>
    <property type="evidence" value="ECO:0007669"/>
    <property type="project" value="UniProtKB-KW"/>
</dbReference>
<organism evidence="5 6">
    <name type="scientific">Comamonas aquatica</name>
    <dbReference type="NCBI Taxonomy" id="225991"/>
    <lineage>
        <taxon>Bacteria</taxon>
        <taxon>Pseudomonadati</taxon>
        <taxon>Pseudomonadota</taxon>
        <taxon>Betaproteobacteria</taxon>
        <taxon>Burkholderiales</taxon>
        <taxon>Comamonadaceae</taxon>
        <taxon>Comamonas</taxon>
    </lineage>
</organism>
<dbReference type="Proteomes" id="UP000834458">
    <property type="component" value="Unassembled WGS sequence"/>
</dbReference>
<dbReference type="Gene3D" id="2.40.50.90">
    <property type="match status" value="1"/>
</dbReference>
<evidence type="ECO:0000313" key="5">
    <source>
        <dbReference type="EMBL" id="CAB5696406.1"/>
    </source>
</evidence>
<accession>A0AA35D889</accession>
<dbReference type="PANTHER" id="PTHR12302:SF3">
    <property type="entry name" value="SERINE_THREONINE-PROTEIN KINASE 31"/>
    <property type="match status" value="1"/>
</dbReference>
<dbReference type="PROSITE" id="PS50830">
    <property type="entry name" value="TNASE_3"/>
    <property type="match status" value="1"/>
</dbReference>
<dbReference type="Pfam" id="PF00565">
    <property type="entry name" value="SNase"/>
    <property type="match status" value="1"/>
</dbReference>
<evidence type="ECO:0000259" key="4">
    <source>
        <dbReference type="PROSITE" id="PS50830"/>
    </source>
</evidence>
<protein>
    <submittedName>
        <fullName evidence="5">Staphylococcal nuclease homologue</fullName>
    </submittedName>
</protein>
<comment type="caution">
    <text evidence="5">The sequence shown here is derived from an EMBL/GenBank/DDBJ whole genome shotgun (WGS) entry which is preliminary data.</text>
</comment>
<dbReference type="GO" id="GO:0016787">
    <property type="term" value="F:hydrolase activity"/>
    <property type="evidence" value="ECO:0007669"/>
    <property type="project" value="UniProtKB-KW"/>
</dbReference>
<keyword evidence="2" id="KW-0255">Endonuclease</keyword>
<dbReference type="EMBL" id="CAHPSC010000034">
    <property type="protein sequence ID" value="CAB5696406.1"/>
    <property type="molecule type" value="Genomic_DNA"/>
</dbReference>
<evidence type="ECO:0000256" key="3">
    <source>
        <dbReference type="ARBA" id="ARBA00022801"/>
    </source>
</evidence>
<dbReference type="AlphaFoldDB" id="A0AA35D889"/>
<reference evidence="5" key="1">
    <citation type="submission" date="2020-05" db="EMBL/GenBank/DDBJ databases">
        <authorList>
            <person name="Delgado-Blas J."/>
        </authorList>
    </citation>
    <scope>NUCLEOTIDE SEQUENCE</scope>
    <source>
        <strain evidence="5">BB1454</strain>
    </source>
</reference>